<organism evidence="1 2">
    <name type="scientific">Rubellimicrobium roseum</name>
    <dbReference type="NCBI Taxonomy" id="687525"/>
    <lineage>
        <taxon>Bacteria</taxon>
        <taxon>Pseudomonadati</taxon>
        <taxon>Pseudomonadota</taxon>
        <taxon>Alphaproteobacteria</taxon>
        <taxon>Rhodobacterales</taxon>
        <taxon>Roseobacteraceae</taxon>
        <taxon>Rubellimicrobium</taxon>
    </lineage>
</organism>
<dbReference type="InterPro" id="IPR046163">
    <property type="entry name" value="DUF6165"/>
</dbReference>
<dbReference type="AlphaFoldDB" id="A0A5C4NNP4"/>
<evidence type="ECO:0000313" key="2">
    <source>
        <dbReference type="Proteomes" id="UP000305709"/>
    </source>
</evidence>
<sequence length="135" mass="14933">MTDLLVPVSAGELLDKIAILRIKSERIDAPEKVENVKRELCALETVAARAIPRSPALDAVEAELRAVNEALWDIEDDIRAHDARGDFGEGFVRLAQAVYRTNDRRAALKREINGLTGSTLVEEKSYHDHSASPTE</sequence>
<keyword evidence="2" id="KW-1185">Reference proteome</keyword>
<proteinExistence type="predicted"/>
<dbReference type="Pfam" id="PF19662">
    <property type="entry name" value="DUF6165"/>
    <property type="match status" value="1"/>
</dbReference>
<dbReference type="OrthoDB" id="9155693at2"/>
<name>A0A5C4NNP4_9RHOB</name>
<dbReference type="RefSeq" id="WP_139080188.1">
    <property type="nucleotide sequence ID" value="NZ_VDFV01000002.1"/>
</dbReference>
<comment type="caution">
    <text evidence="1">The sequence shown here is derived from an EMBL/GenBank/DDBJ whole genome shotgun (WGS) entry which is preliminary data.</text>
</comment>
<protein>
    <submittedName>
        <fullName evidence="1">Uncharacterized protein</fullName>
    </submittedName>
</protein>
<gene>
    <name evidence="1" type="ORF">FHG71_03295</name>
</gene>
<reference evidence="1 2" key="1">
    <citation type="submission" date="2019-06" db="EMBL/GenBank/DDBJ databases">
        <authorList>
            <person name="Jiang L."/>
        </authorList>
    </citation>
    <scope>NUCLEOTIDE SEQUENCE [LARGE SCALE GENOMIC DNA]</scope>
    <source>
        <strain evidence="1 2">YIM 48858</strain>
    </source>
</reference>
<dbReference type="EMBL" id="VDFV01000002">
    <property type="protein sequence ID" value="TNC74227.1"/>
    <property type="molecule type" value="Genomic_DNA"/>
</dbReference>
<evidence type="ECO:0000313" key="1">
    <source>
        <dbReference type="EMBL" id="TNC74227.1"/>
    </source>
</evidence>
<accession>A0A5C4NNP4</accession>
<dbReference type="Proteomes" id="UP000305709">
    <property type="component" value="Unassembled WGS sequence"/>
</dbReference>